<dbReference type="RefSeq" id="WP_131754875.1">
    <property type="nucleotide sequence ID" value="NZ_CAACUY010000001.1"/>
</dbReference>
<reference evidence="2" key="1">
    <citation type="journal article" date="2019" name="Int. J. Syst. Evol. Microbiol.">
        <title>The Global Catalogue of Microorganisms (GCM) 10K type strain sequencing project: providing services to taxonomists for standard genome sequencing and annotation.</title>
        <authorList>
            <consortium name="The Broad Institute Genomics Platform"/>
            <consortium name="The Broad Institute Genome Sequencing Center for Infectious Disease"/>
            <person name="Wu L."/>
            <person name="Ma J."/>
        </authorList>
    </citation>
    <scope>NUCLEOTIDE SEQUENCE [LARGE SCALE GENOMIC DNA]</scope>
    <source>
        <strain evidence="2">JCM 9371</strain>
    </source>
</reference>
<dbReference type="Proteomes" id="UP001597063">
    <property type="component" value="Unassembled WGS sequence"/>
</dbReference>
<gene>
    <name evidence="1" type="ORF">ACFQZM_03775</name>
</gene>
<keyword evidence="2" id="KW-1185">Reference proteome</keyword>
<proteinExistence type="predicted"/>
<protein>
    <recommendedName>
        <fullName evidence="3">HEAT repeat domain-containing protein</fullName>
    </recommendedName>
</protein>
<evidence type="ECO:0008006" key="3">
    <source>
        <dbReference type="Google" id="ProtNLM"/>
    </source>
</evidence>
<accession>A0ABW2XDJ4</accession>
<evidence type="ECO:0000313" key="1">
    <source>
        <dbReference type="EMBL" id="MFD0683608.1"/>
    </source>
</evidence>
<comment type="caution">
    <text evidence="1">The sequence shown here is derived from an EMBL/GenBank/DDBJ whole genome shotgun (WGS) entry which is preliminary data.</text>
</comment>
<sequence>MLDDLYAAFADVTRPSSLDGCPCCVAPGEDRPLLDRPLRDLTPDDLGRYAAKALNTWGGPDDLRYFAPRLLELAAADDLDAEPICLKLAQAGWRDWPQRDAVTAFLDAFWSRTLARFPSRPSAGTALCALGGAAADLAPRLSAWGRLDSTTAIRHLHAFTTDELTWRRGRPRLLNAFWDDTGVAYEQVVAWLTGGDAAEAVRDAFERTDDEEILDLLIRTEERLTP</sequence>
<dbReference type="EMBL" id="JBHTGP010000003">
    <property type="protein sequence ID" value="MFD0683608.1"/>
    <property type="molecule type" value="Genomic_DNA"/>
</dbReference>
<name>A0ABW2XDJ4_9ACTN</name>
<evidence type="ECO:0000313" key="2">
    <source>
        <dbReference type="Proteomes" id="UP001597063"/>
    </source>
</evidence>
<organism evidence="1 2">
    <name type="scientific">Actinomadura fibrosa</name>
    <dbReference type="NCBI Taxonomy" id="111802"/>
    <lineage>
        <taxon>Bacteria</taxon>
        <taxon>Bacillati</taxon>
        <taxon>Actinomycetota</taxon>
        <taxon>Actinomycetes</taxon>
        <taxon>Streptosporangiales</taxon>
        <taxon>Thermomonosporaceae</taxon>
        <taxon>Actinomadura</taxon>
    </lineage>
</organism>